<dbReference type="EMBL" id="BX284605">
    <property type="protein sequence ID" value="CAA16501.1"/>
    <property type="molecule type" value="Genomic_DNA"/>
</dbReference>
<dbReference type="PhylomeDB" id="Q9XXP3"/>
<evidence type="ECO:0000313" key="2">
    <source>
        <dbReference type="EMBL" id="CAA16501.1"/>
    </source>
</evidence>
<dbReference type="AlphaFoldDB" id="Q9XXP3"/>
<feature type="transmembrane region" description="Helical" evidence="1">
    <location>
        <begin position="50"/>
        <end position="80"/>
    </location>
</feature>
<feature type="transmembrane region" description="Helical" evidence="1">
    <location>
        <begin position="18"/>
        <end position="38"/>
    </location>
</feature>
<organism evidence="2 3">
    <name type="scientific">Caenorhabditis elegans</name>
    <dbReference type="NCBI Taxonomy" id="6239"/>
    <lineage>
        <taxon>Eukaryota</taxon>
        <taxon>Metazoa</taxon>
        <taxon>Ecdysozoa</taxon>
        <taxon>Nematoda</taxon>
        <taxon>Chromadorea</taxon>
        <taxon>Rhabditida</taxon>
        <taxon>Rhabditina</taxon>
        <taxon>Rhabditomorpha</taxon>
        <taxon>Rhabditoidea</taxon>
        <taxon>Rhabditidae</taxon>
        <taxon>Peloderinae</taxon>
        <taxon>Caenorhabditis</taxon>
    </lineage>
</organism>
<proteinExistence type="predicted"/>
<feature type="transmembrane region" description="Helical" evidence="1">
    <location>
        <begin position="92"/>
        <end position="112"/>
    </location>
</feature>
<protein>
    <submittedName>
        <fullName evidence="2">Serpentine Receptor, class H</fullName>
    </submittedName>
</protein>
<dbReference type="Pfam" id="PF10318">
    <property type="entry name" value="7TM_GPCR_Srh"/>
    <property type="match status" value="1"/>
</dbReference>
<dbReference type="WormBase" id="F08E10.1">
    <property type="protein sequence ID" value="CE18571"/>
    <property type="gene ID" value="WBGene00005442"/>
    <property type="gene designation" value="srh-235"/>
</dbReference>
<dbReference type="InParanoid" id="Q9XXP3"/>
<dbReference type="UCSC" id="F08E10.1">
    <property type="organism name" value="c. elegans"/>
</dbReference>
<feature type="transmembrane region" description="Helical" evidence="1">
    <location>
        <begin position="132"/>
        <end position="152"/>
    </location>
</feature>
<dbReference type="RefSeq" id="NP_507423.1">
    <property type="nucleotide sequence ID" value="NM_075022.1"/>
</dbReference>
<dbReference type="InterPro" id="IPR053220">
    <property type="entry name" value="Nematode_rcpt-like_serp_H"/>
</dbReference>
<keyword evidence="1" id="KW-0812">Transmembrane</keyword>
<evidence type="ECO:0000313" key="4">
    <source>
        <dbReference type="WormBase" id="F08E10.1"/>
    </source>
</evidence>
<dbReference type="GeneID" id="184182"/>
<dbReference type="PANTHER" id="PTHR22941:SF299">
    <property type="entry name" value="SERPENTINE RECEPTOR, CLASS H"/>
    <property type="match status" value="1"/>
</dbReference>
<dbReference type="InterPro" id="IPR019422">
    <property type="entry name" value="7TM_GPCR_serpentine_rcpt_Srh"/>
</dbReference>
<feature type="transmembrane region" description="Helical" evidence="1">
    <location>
        <begin position="234"/>
        <end position="260"/>
    </location>
</feature>
<keyword evidence="1" id="KW-0472">Membrane</keyword>
<dbReference type="PaxDb" id="6239-F08E10.1"/>
<dbReference type="OrthoDB" id="5843072at2759"/>
<dbReference type="PANTHER" id="PTHR22941">
    <property type="entry name" value="SERPENTINE RECEPTOR"/>
    <property type="match status" value="1"/>
</dbReference>
<dbReference type="KEGG" id="cel:CELE_F08E10.1"/>
<gene>
    <name evidence="2 4" type="primary">srh-235</name>
    <name evidence="2" type="ORF">CELE_F08E10.1</name>
    <name evidence="4" type="ORF">F08E10.1</name>
</gene>
<feature type="transmembrane region" description="Helical" evidence="1">
    <location>
        <begin position="272"/>
        <end position="291"/>
    </location>
</feature>
<keyword evidence="2" id="KW-0675">Receptor</keyword>
<name>Q9XXP3_CAEEL</name>
<keyword evidence="1" id="KW-1133">Transmembrane helix</keyword>
<evidence type="ECO:0000256" key="1">
    <source>
        <dbReference type="SAM" id="Phobius"/>
    </source>
</evidence>
<evidence type="ECO:0000313" key="3">
    <source>
        <dbReference type="Proteomes" id="UP000001940"/>
    </source>
</evidence>
<reference evidence="2 3" key="1">
    <citation type="journal article" date="1998" name="Science">
        <title>Genome sequence of the nematode C. elegans: a platform for investigating biology.</title>
        <authorList>
            <consortium name="The C. elegans sequencing consortium"/>
            <person name="Sulson J.E."/>
            <person name="Waterston R."/>
        </authorList>
    </citation>
    <scope>NUCLEOTIDE SEQUENCE [LARGE SCALE GENOMIC DNA]</scope>
    <source>
        <strain evidence="2 3">Bristol N2</strain>
    </source>
</reference>
<dbReference type="AGR" id="WB:WBGene00005442"/>
<accession>Q9XXP3</accession>
<dbReference type="HOGENOM" id="CLU_042960_1_1_1"/>
<dbReference type="Proteomes" id="UP000001940">
    <property type="component" value="Chromosome V"/>
</dbReference>
<dbReference type="PIR" id="T20582">
    <property type="entry name" value="T20582"/>
</dbReference>
<dbReference type="eggNOG" id="ENOG502TGZZ">
    <property type="taxonomic scope" value="Eukaryota"/>
</dbReference>
<feature type="transmembrane region" description="Helical" evidence="1">
    <location>
        <begin position="186"/>
        <end position="213"/>
    </location>
</feature>
<dbReference type="CTD" id="184182"/>
<dbReference type="FunCoup" id="Q9XXP3">
    <property type="interactions" value="811"/>
</dbReference>
<sequence>MNFCESNYLASPEFLKTTFHIITGIATPIHAFGFYCIICKTPAHMKSVKWLLFNLHCWCICLDITFSFLSIPYILLPAIAGYGLGPIESPGLFFYLAITFITGVTTSVFVTFENRFFILFAQKSFWRHIRKFAIVFSYIIVPLYDLPIQFLIPEQSKGRELSWRKLQCIPELPNDGRELFVFATELLGPAITIILAESVPTIQCGTFLALNIYNLIFARRSGISKKTVQMQHRLVVAFIIQTSVTLILFVVPVNAFISFIYFNYQNQFHNNLIVFAFAVHGIASTLIMVFVHRPYRDFVYSPFRRLFESGPTVYVIPAVSMSKAPIAP</sequence>
<keyword evidence="3" id="KW-1185">Reference proteome</keyword>